<dbReference type="SUPFAM" id="SSF57850">
    <property type="entry name" value="RING/U-box"/>
    <property type="match status" value="1"/>
</dbReference>
<evidence type="ECO:0000313" key="3">
    <source>
        <dbReference type="Proteomes" id="UP001610432"/>
    </source>
</evidence>
<gene>
    <name evidence="2" type="ORF">BJX67DRAFT_377171</name>
</gene>
<proteinExistence type="predicted"/>
<feature type="compositionally biased region" description="Acidic residues" evidence="1">
    <location>
        <begin position="149"/>
        <end position="161"/>
    </location>
</feature>
<dbReference type="RefSeq" id="XP_070890372.1">
    <property type="nucleotide sequence ID" value="XM_071032041.1"/>
</dbReference>
<dbReference type="InterPro" id="IPR039903">
    <property type="entry name" value="Zswim2"/>
</dbReference>
<reference evidence="2 3" key="1">
    <citation type="submission" date="2024-07" db="EMBL/GenBank/DDBJ databases">
        <title>Section-level genome sequencing and comparative genomics of Aspergillus sections Usti and Cavernicolus.</title>
        <authorList>
            <consortium name="Lawrence Berkeley National Laboratory"/>
            <person name="Nybo J.L."/>
            <person name="Vesth T.C."/>
            <person name="Theobald S."/>
            <person name="Frisvad J.C."/>
            <person name="Larsen T.O."/>
            <person name="Kjaerboelling I."/>
            <person name="Rothschild-Mancinelli K."/>
            <person name="Lyhne E.K."/>
            <person name="Kogle M.E."/>
            <person name="Barry K."/>
            <person name="Clum A."/>
            <person name="Na H."/>
            <person name="Ledsgaard L."/>
            <person name="Lin J."/>
            <person name="Lipzen A."/>
            <person name="Kuo A."/>
            <person name="Riley R."/>
            <person name="Mondo S."/>
            <person name="Labutti K."/>
            <person name="Haridas S."/>
            <person name="Pangalinan J."/>
            <person name="Salamov A.A."/>
            <person name="Simmons B.A."/>
            <person name="Magnuson J.K."/>
            <person name="Chen J."/>
            <person name="Drula E."/>
            <person name="Henrissat B."/>
            <person name="Wiebenga A."/>
            <person name="Lubbers R.J."/>
            <person name="Gomes A.C."/>
            <person name="Macurrencykelacurrency M.R."/>
            <person name="Stajich J."/>
            <person name="Grigoriev I.V."/>
            <person name="Mortensen U.H."/>
            <person name="De Vries R.P."/>
            <person name="Baker S.E."/>
            <person name="Andersen M.R."/>
        </authorList>
    </citation>
    <scope>NUCLEOTIDE SEQUENCE [LARGE SCALE GENOMIC DNA]</scope>
    <source>
        <strain evidence="2 3">CBS 449.75</strain>
    </source>
</reference>
<protein>
    <recommendedName>
        <fullName evidence="4">RING-type domain-containing protein</fullName>
    </recommendedName>
</protein>
<evidence type="ECO:0000256" key="1">
    <source>
        <dbReference type="SAM" id="MobiDB-lite"/>
    </source>
</evidence>
<evidence type="ECO:0000313" key="2">
    <source>
        <dbReference type="EMBL" id="KAL2871393.1"/>
    </source>
</evidence>
<name>A0ABR4M492_9EURO</name>
<keyword evidence="3" id="KW-1185">Reference proteome</keyword>
<feature type="region of interest" description="Disordered" evidence="1">
    <location>
        <begin position="134"/>
        <end position="174"/>
    </location>
</feature>
<comment type="caution">
    <text evidence="2">The sequence shown here is derived from an EMBL/GenBank/DDBJ whole genome shotgun (WGS) entry which is preliminary data.</text>
</comment>
<sequence length="280" mass="31974">MSGNINAHLTRLLWYVFMPYLSPPENPAESDVVRRETLLSQIPNAEYQMASELFREFCPPYRSALCQAFDHHAAVLREEVHHACRGRGEGRMTEISEFYIRLRPLVSQIFSTERVLQGGRSYRTLSPFGEPVTARLNDMREVEMGGNSETEEDDDSEDNAEEVAGRNGDKSNVENWRRTRRRKVDGDCSICFEPLNHNSIPTQMEVCEQKLGNVSLNGGKTGNHHDTDNEGVGGSLVWCKAFCGVNYHRECFDKWVSRCVMARSMRSVTCPTCRRVWWGT</sequence>
<dbReference type="GeneID" id="98147113"/>
<dbReference type="PANTHER" id="PTHR21540">
    <property type="entry name" value="RING FINGER AND SWIM DOMAIN-CONTAINING PROTEIN 2"/>
    <property type="match status" value="1"/>
</dbReference>
<dbReference type="Gene3D" id="3.30.40.10">
    <property type="entry name" value="Zinc/RING finger domain, C3HC4 (zinc finger)"/>
    <property type="match status" value="1"/>
</dbReference>
<organism evidence="2 3">
    <name type="scientific">Aspergillus lucknowensis</name>
    <dbReference type="NCBI Taxonomy" id="176173"/>
    <lineage>
        <taxon>Eukaryota</taxon>
        <taxon>Fungi</taxon>
        <taxon>Dikarya</taxon>
        <taxon>Ascomycota</taxon>
        <taxon>Pezizomycotina</taxon>
        <taxon>Eurotiomycetes</taxon>
        <taxon>Eurotiomycetidae</taxon>
        <taxon>Eurotiales</taxon>
        <taxon>Aspergillaceae</taxon>
        <taxon>Aspergillus</taxon>
        <taxon>Aspergillus subgen. Nidulantes</taxon>
    </lineage>
</organism>
<feature type="compositionally biased region" description="Basic and acidic residues" evidence="1">
    <location>
        <begin position="163"/>
        <end position="174"/>
    </location>
</feature>
<dbReference type="EMBL" id="JBFXLQ010000003">
    <property type="protein sequence ID" value="KAL2871393.1"/>
    <property type="molecule type" value="Genomic_DNA"/>
</dbReference>
<dbReference type="Proteomes" id="UP001610432">
    <property type="component" value="Unassembled WGS sequence"/>
</dbReference>
<dbReference type="InterPro" id="IPR013083">
    <property type="entry name" value="Znf_RING/FYVE/PHD"/>
</dbReference>
<evidence type="ECO:0008006" key="4">
    <source>
        <dbReference type="Google" id="ProtNLM"/>
    </source>
</evidence>
<dbReference type="PANTHER" id="PTHR21540:SF0">
    <property type="entry name" value="PHD FAMILY PROTEIN"/>
    <property type="match status" value="1"/>
</dbReference>
<accession>A0ABR4M492</accession>